<name>Q21V44_ALBFT</name>
<dbReference type="OrthoDB" id="8898236at2"/>
<dbReference type="HOGENOM" id="CLU_133241_0_0_4"/>
<keyword evidence="2" id="KW-1185">Reference proteome</keyword>
<gene>
    <name evidence="1" type="ordered locus">Rfer_2643</name>
</gene>
<evidence type="ECO:0000313" key="1">
    <source>
        <dbReference type="EMBL" id="ABD70359.1"/>
    </source>
</evidence>
<evidence type="ECO:0000313" key="2">
    <source>
        <dbReference type="Proteomes" id="UP000008332"/>
    </source>
</evidence>
<sequence length="166" mass="18878">MNAETPEPLPSGRFSGRIAFAQGVRDALACAAREGWPEIVLSDATFEDWPLRERPVVESLQAWSRAGRHMTLLATRFDEVVRQQPRFVAWRQTWGHIIDCRVCRDAADADCPSAIWSRSWFMQRLDPLRSVGVWGFDPERSVLLRQLLDEKIRDSTPGFPATTLGL</sequence>
<protein>
    <submittedName>
        <fullName evidence="1">Uncharacterized protein</fullName>
    </submittedName>
</protein>
<reference evidence="2" key="1">
    <citation type="submission" date="2006-02" db="EMBL/GenBank/DDBJ databases">
        <title>Complete sequence of chromosome of Rhodoferax ferrireducens DSM 15236.</title>
        <authorList>
            <person name="Copeland A."/>
            <person name="Lucas S."/>
            <person name="Lapidus A."/>
            <person name="Barry K."/>
            <person name="Detter J.C."/>
            <person name="Glavina del Rio T."/>
            <person name="Hammon N."/>
            <person name="Israni S."/>
            <person name="Pitluck S."/>
            <person name="Brettin T."/>
            <person name="Bruce D."/>
            <person name="Han C."/>
            <person name="Tapia R."/>
            <person name="Gilna P."/>
            <person name="Kiss H."/>
            <person name="Schmutz J."/>
            <person name="Larimer F."/>
            <person name="Land M."/>
            <person name="Kyrpides N."/>
            <person name="Ivanova N."/>
            <person name="Richardson P."/>
        </authorList>
    </citation>
    <scope>NUCLEOTIDE SEQUENCE [LARGE SCALE GENOMIC DNA]</scope>
    <source>
        <strain evidence="2">ATCC BAA-621 / DSM 15236 / T118</strain>
    </source>
</reference>
<proteinExistence type="predicted"/>
<dbReference type="eggNOG" id="ENOG5031QC7">
    <property type="taxonomic scope" value="Bacteria"/>
</dbReference>
<dbReference type="RefSeq" id="WP_011464927.1">
    <property type="nucleotide sequence ID" value="NC_007908.1"/>
</dbReference>
<dbReference type="EMBL" id="CP000267">
    <property type="protein sequence ID" value="ABD70359.1"/>
    <property type="molecule type" value="Genomic_DNA"/>
</dbReference>
<dbReference type="KEGG" id="rfr:Rfer_2643"/>
<accession>Q21V44</accession>
<dbReference type="Proteomes" id="UP000008332">
    <property type="component" value="Chromosome"/>
</dbReference>
<dbReference type="AlphaFoldDB" id="Q21V44"/>
<dbReference type="STRING" id="338969.Rfer_2643"/>
<organism evidence="1 2">
    <name type="scientific">Albidiferax ferrireducens (strain ATCC BAA-621 / DSM 15236 / T118)</name>
    <name type="common">Rhodoferax ferrireducens</name>
    <dbReference type="NCBI Taxonomy" id="338969"/>
    <lineage>
        <taxon>Bacteria</taxon>
        <taxon>Pseudomonadati</taxon>
        <taxon>Pseudomonadota</taxon>
        <taxon>Betaproteobacteria</taxon>
        <taxon>Burkholderiales</taxon>
        <taxon>Comamonadaceae</taxon>
        <taxon>Rhodoferax</taxon>
    </lineage>
</organism>